<name>A0A388SE41_9BURK</name>
<sequence>MSESELCWYLGFRTKLDPTKEQAEYFSRASGTARLVFNWGLGQWIKQYEEYKNGLRSGECQMIFRRNCS</sequence>
<protein>
    <recommendedName>
        <fullName evidence="1">Transposase putative helix-turn-helix domain-containing protein</fullName>
    </recommendedName>
</protein>
<evidence type="ECO:0000313" key="3">
    <source>
        <dbReference type="Proteomes" id="UP000266091"/>
    </source>
</evidence>
<organism evidence="2 3">
    <name type="scientific">Mesosutterella multiformis</name>
    <dbReference type="NCBI Taxonomy" id="2259133"/>
    <lineage>
        <taxon>Bacteria</taxon>
        <taxon>Pseudomonadati</taxon>
        <taxon>Pseudomonadota</taxon>
        <taxon>Betaproteobacteria</taxon>
        <taxon>Burkholderiales</taxon>
        <taxon>Sutterellaceae</taxon>
        <taxon>Mesosutterella</taxon>
    </lineage>
</organism>
<dbReference type="Pfam" id="PF12323">
    <property type="entry name" value="HTH_OrfB_IS605"/>
    <property type="match status" value="1"/>
</dbReference>
<proteinExistence type="predicted"/>
<reference evidence="2 3" key="1">
    <citation type="journal article" date="2018" name="Int. J. Syst. Evol. Microbiol.">
        <title>Mesosutterella multiformis gen. nov., sp. nov., a member of the family Sutterellaceae and Sutterella megalosphaeroides sp. nov., isolated from human faeces.</title>
        <authorList>
            <person name="Sakamoto M."/>
            <person name="Ikeyama N."/>
            <person name="Kunihiro T."/>
            <person name="Iino T."/>
            <person name="Yuki M."/>
            <person name="Ohkuma M."/>
        </authorList>
    </citation>
    <scope>NUCLEOTIDE SEQUENCE [LARGE SCALE GENOMIC DNA]</scope>
    <source>
        <strain evidence="2 3">4NBBH2</strain>
    </source>
</reference>
<dbReference type="InterPro" id="IPR021027">
    <property type="entry name" value="Transposase_put_HTH"/>
</dbReference>
<evidence type="ECO:0000313" key="2">
    <source>
        <dbReference type="EMBL" id="GBO94642.1"/>
    </source>
</evidence>
<gene>
    <name evidence="2" type="ORF">MESMUL_19960</name>
</gene>
<dbReference type="AlphaFoldDB" id="A0A388SE41"/>
<dbReference type="RefSeq" id="WP_116270874.1">
    <property type="nucleotide sequence ID" value="NZ_BGZJ01000002.1"/>
</dbReference>
<dbReference type="Proteomes" id="UP000266091">
    <property type="component" value="Unassembled WGS sequence"/>
</dbReference>
<keyword evidence="3" id="KW-1185">Reference proteome</keyword>
<evidence type="ECO:0000259" key="1">
    <source>
        <dbReference type="Pfam" id="PF12323"/>
    </source>
</evidence>
<feature type="domain" description="Transposase putative helix-turn-helix" evidence="1">
    <location>
        <begin position="10"/>
        <end position="52"/>
    </location>
</feature>
<comment type="caution">
    <text evidence="2">The sequence shown here is derived from an EMBL/GenBank/DDBJ whole genome shotgun (WGS) entry which is preliminary data.</text>
</comment>
<accession>A0A388SE41</accession>
<dbReference type="EMBL" id="BGZJ01000002">
    <property type="protein sequence ID" value="GBO94642.1"/>
    <property type="molecule type" value="Genomic_DNA"/>
</dbReference>
<dbReference type="OrthoDB" id="8762399at2"/>